<dbReference type="RefSeq" id="WP_068801184.1">
    <property type="nucleotide sequence ID" value="NZ_CBCSDR010000007.1"/>
</dbReference>
<feature type="transmembrane region" description="Helical" evidence="1">
    <location>
        <begin position="216"/>
        <end position="249"/>
    </location>
</feature>
<dbReference type="GeneID" id="93131401"/>
<name>A0A7T7UVX1_9FLAO</name>
<feature type="transmembrane region" description="Helical" evidence="1">
    <location>
        <begin position="389"/>
        <end position="418"/>
    </location>
</feature>
<evidence type="ECO:0000256" key="1">
    <source>
        <dbReference type="SAM" id="Phobius"/>
    </source>
</evidence>
<keyword evidence="1" id="KW-0472">Membrane</keyword>
<dbReference type="Proteomes" id="UP000595426">
    <property type="component" value="Chromosome"/>
</dbReference>
<keyword evidence="1" id="KW-0812">Transmembrane</keyword>
<evidence type="ECO:0000313" key="3">
    <source>
        <dbReference type="Proteomes" id="UP000595426"/>
    </source>
</evidence>
<feature type="transmembrane region" description="Helical" evidence="1">
    <location>
        <begin position="269"/>
        <end position="287"/>
    </location>
</feature>
<feature type="transmembrane region" description="Helical" evidence="1">
    <location>
        <begin position="179"/>
        <end position="204"/>
    </location>
</feature>
<feature type="transmembrane region" description="Helical" evidence="1">
    <location>
        <begin position="130"/>
        <end position="148"/>
    </location>
</feature>
<sequence length="428" mass="49301">MIIQQTEENRISVIYYILTGIIVSCYFFPFEFTFLPRGINTKIMLAVIGLLCGVITSIQKDKIEINKELIPAILLAILFSIIGFISVDINHTDDYTYASYISSFSVWLFGAYATYRFIRYIHGYVDFRLIMNYLIAVCVIQCILALLIDNVLFVKTFVDNYISQATVADVKFLNEAKRLYGIGAAVDVAGTRFSIILIGLVAVMARVSAEGRGNTVVYWAAFVIIGVVGNMISRTTTIGMVLALVYLFLNSKLITSEISFNKLKFWRSILIVSFLLILVTVFFYNTYGEIREQLRFGFEGFFNWVEEGEWKTDSTDKLNTEMWIWPNQNDLKTWIIGRAVFADWHIIGTDIGYCRFIFYNGLLGLITFSLFFVYNAWACTRKFPAYTFFFIMLLGLSFIIWLKVATDLFIIYALFYCLDNEEKNKYLK</sequence>
<accession>A0A7T7UVX1</accession>
<feature type="transmembrane region" description="Helical" evidence="1">
    <location>
        <begin position="356"/>
        <end position="377"/>
    </location>
</feature>
<dbReference type="OrthoDB" id="703085at2"/>
<keyword evidence="1" id="KW-1133">Transmembrane helix</keyword>
<feature type="transmembrane region" description="Helical" evidence="1">
    <location>
        <begin position="95"/>
        <end position="118"/>
    </location>
</feature>
<dbReference type="AlphaFoldDB" id="A0A7T7UVX1"/>
<feature type="transmembrane region" description="Helical" evidence="1">
    <location>
        <begin position="12"/>
        <end position="29"/>
    </location>
</feature>
<protein>
    <recommendedName>
        <fullName evidence="4">O-antigen ligase domain-containing protein</fullName>
    </recommendedName>
</protein>
<proteinExistence type="predicted"/>
<evidence type="ECO:0000313" key="2">
    <source>
        <dbReference type="EMBL" id="QQN57029.1"/>
    </source>
</evidence>
<reference evidence="2 3" key="1">
    <citation type="submission" date="2020-12" db="EMBL/GenBank/DDBJ databases">
        <title>FDA dAtabase for Regulatory Grade micrObial Sequences (FDA-ARGOS): Supporting development and validation of Infectious Disease Dx tests.</title>
        <authorList>
            <person name="Kerrigan L."/>
            <person name="Long C."/>
            <person name="Tallon L."/>
            <person name="Sadzewicz L."/>
            <person name="Zhao X."/>
            <person name="Boylan J."/>
            <person name="Ott S."/>
            <person name="Bowen H."/>
            <person name="Vavikolanu K."/>
            <person name="Mehta A."/>
            <person name="Aluvathingal J."/>
            <person name="Nadendla S."/>
            <person name="Yan Y."/>
            <person name="Sichtig H."/>
        </authorList>
    </citation>
    <scope>NUCLEOTIDE SEQUENCE [LARGE SCALE GENOMIC DNA]</scope>
    <source>
        <strain evidence="2 3">FDAARGOS_1031</strain>
    </source>
</reference>
<organism evidence="2 3">
    <name type="scientific">Elizabethkingia bruuniana</name>
    <dbReference type="NCBI Taxonomy" id="1756149"/>
    <lineage>
        <taxon>Bacteria</taxon>
        <taxon>Pseudomonadati</taxon>
        <taxon>Bacteroidota</taxon>
        <taxon>Flavobacteriia</taxon>
        <taxon>Flavobacteriales</taxon>
        <taxon>Weeksellaceae</taxon>
        <taxon>Elizabethkingia</taxon>
    </lineage>
</organism>
<gene>
    <name evidence="2" type="ORF">I6H88_11200</name>
</gene>
<feature type="transmembrane region" description="Helical" evidence="1">
    <location>
        <begin position="70"/>
        <end position="89"/>
    </location>
</feature>
<evidence type="ECO:0008006" key="4">
    <source>
        <dbReference type="Google" id="ProtNLM"/>
    </source>
</evidence>
<dbReference type="EMBL" id="CP067018">
    <property type="protein sequence ID" value="QQN57029.1"/>
    <property type="molecule type" value="Genomic_DNA"/>
</dbReference>
<keyword evidence="3" id="KW-1185">Reference proteome</keyword>
<feature type="transmembrane region" description="Helical" evidence="1">
    <location>
        <begin position="41"/>
        <end position="58"/>
    </location>
</feature>